<dbReference type="PANTHER" id="PTHR11413:SF104">
    <property type="entry name" value="CYSTEINE PROTEINASE INHIBITOR 2"/>
    <property type="match status" value="1"/>
</dbReference>
<reference evidence="6" key="1">
    <citation type="journal article" date="2018" name="DNA Res.">
        <title>Multiple hybrid de novo genome assembly of finger millet, an orphan allotetraploid crop.</title>
        <authorList>
            <person name="Hatakeyama M."/>
            <person name="Aluri S."/>
            <person name="Balachadran M.T."/>
            <person name="Sivarajan S.R."/>
            <person name="Patrignani A."/>
            <person name="Gruter S."/>
            <person name="Poveda L."/>
            <person name="Shimizu-Inatsugi R."/>
            <person name="Baeten J."/>
            <person name="Francoijs K.J."/>
            <person name="Nataraja K.N."/>
            <person name="Reddy Y.A.N."/>
            <person name="Phadnis S."/>
            <person name="Ravikumar R.L."/>
            <person name="Schlapbach R."/>
            <person name="Sreeman S.M."/>
            <person name="Shimizu K.K."/>
        </authorList>
    </citation>
    <scope>NUCLEOTIDE SEQUENCE</scope>
</reference>
<protein>
    <recommendedName>
        <fullName evidence="4">Cysteine proteinase inhibitor</fullName>
    </recommendedName>
</protein>
<dbReference type="InterPro" id="IPR027214">
    <property type="entry name" value="Cystatin"/>
</dbReference>
<organism evidence="6 7">
    <name type="scientific">Eleusine coracana subsp. coracana</name>
    <dbReference type="NCBI Taxonomy" id="191504"/>
    <lineage>
        <taxon>Eukaryota</taxon>
        <taxon>Viridiplantae</taxon>
        <taxon>Streptophyta</taxon>
        <taxon>Embryophyta</taxon>
        <taxon>Tracheophyta</taxon>
        <taxon>Spermatophyta</taxon>
        <taxon>Magnoliopsida</taxon>
        <taxon>Liliopsida</taxon>
        <taxon>Poales</taxon>
        <taxon>Poaceae</taxon>
        <taxon>PACMAD clade</taxon>
        <taxon>Chloridoideae</taxon>
        <taxon>Cynodonteae</taxon>
        <taxon>Eleusininae</taxon>
        <taxon>Eleusine</taxon>
    </lineage>
</organism>
<dbReference type="Pfam" id="PF16845">
    <property type="entry name" value="SQAPI"/>
    <property type="match status" value="1"/>
</dbReference>
<dbReference type="InterPro" id="IPR018073">
    <property type="entry name" value="Prot_inh_cystat_CS"/>
</dbReference>
<evidence type="ECO:0000259" key="5">
    <source>
        <dbReference type="SMART" id="SM00043"/>
    </source>
</evidence>
<keyword evidence="3 4" id="KW-0789">Thiol protease inhibitor</keyword>
<sequence>MSERPVHIICGGVQDAPGRENDLKVTELARFAVSEYNNKTNGMLEFKRVVKVRQQLVAGMVYYITIEVKEGGAKKMYEASVWEKTWMNFKELSSFQPVATDDTETTDDDV</sequence>
<feature type="domain" description="Cystatin" evidence="5">
    <location>
        <begin position="8"/>
        <end position="98"/>
    </location>
</feature>
<gene>
    <name evidence="6" type="primary">gb01668</name>
    <name evidence="6" type="ORF">PR202_gb01668</name>
</gene>
<proteinExistence type="inferred from homology"/>
<evidence type="ECO:0000256" key="3">
    <source>
        <dbReference type="ARBA" id="ARBA00022704"/>
    </source>
</evidence>
<dbReference type="PROSITE" id="PS00287">
    <property type="entry name" value="CYSTATIN"/>
    <property type="match status" value="1"/>
</dbReference>
<evidence type="ECO:0000313" key="6">
    <source>
        <dbReference type="EMBL" id="GJN14806.1"/>
    </source>
</evidence>
<evidence type="ECO:0000256" key="1">
    <source>
        <dbReference type="ARBA" id="ARBA00007233"/>
    </source>
</evidence>
<accession>A0AAV5DWT4</accession>
<dbReference type="InterPro" id="IPR000010">
    <property type="entry name" value="Cystatin_dom"/>
</dbReference>
<dbReference type="GO" id="GO:0004869">
    <property type="term" value="F:cysteine-type endopeptidase inhibitor activity"/>
    <property type="evidence" value="ECO:0007669"/>
    <property type="project" value="UniProtKB-KW"/>
</dbReference>
<evidence type="ECO:0000313" key="7">
    <source>
        <dbReference type="Proteomes" id="UP001054889"/>
    </source>
</evidence>
<reference evidence="6" key="2">
    <citation type="submission" date="2021-12" db="EMBL/GenBank/DDBJ databases">
        <title>Resequencing data analysis of finger millet.</title>
        <authorList>
            <person name="Hatakeyama M."/>
            <person name="Aluri S."/>
            <person name="Balachadran M.T."/>
            <person name="Sivarajan S.R."/>
            <person name="Poveda L."/>
            <person name="Shimizu-Inatsugi R."/>
            <person name="Schlapbach R."/>
            <person name="Sreeman S.M."/>
            <person name="Shimizu K.K."/>
        </authorList>
    </citation>
    <scope>NUCLEOTIDE SEQUENCE</scope>
</reference>
<dbReference type="PANTHER" id="PTHR11413">
    <property type="entry name" value="CYSTATIN FAMILY MEMBER"/>
    <property type="match status" value="1"/>
</dbReference>
<dbReference type="CDD" id="cd00042">
    <property type="entry name" value="CY"/>
    <property type="match status" value="1"/>
</dbReference>
<evidence type="ECO:0000256" key="4">
    <source>
        <dbReference type="RuleBase" id="RU362130"/>
    </source>
</evidence>
<evidence type="ECO:0000256" key="2">
    <source>
        <dbReference type="ARBA" id="ARBA00022690"/>
    </source>
</evidence>
<dbReference type="Gene3D" id="3.10.450.10">
    <property type="match status" value="1"/>
</dbReference>
<dbReference type="EMBL" id="BQKI01000071">
    <property type="protein sequence ID" value="GJN14806.1"/>
    <property type="molecule type" value="Genomic_DNA"/>
</dbReference>
<dbReference type="InterPro" id="IPR046350">
    <property type="entry name" value="Cystatin_sf"/>
</dbReference>
<keyword evidence="2 4" id="KW-0646">Protease inhibitor</keyword>
<dbReference type="Proteomes" id="UP001054889">
    <property type="component" value="Unassembled WGS sequence"/>
</dbReference>
<name>A0AAV5DWT4_ELECO</name>
<keyword evidence="7" id="KW-1185">Reference proteome</keyword>
<comment type="similarity">
    <text evidence="1 4">Belongs to the cystatin family. Phytocystatin subfamily.</text>
</comment>
<dbReference type="SUPFAM" id="SSF54403">
    <property type="entry name" value="Cystatin/monellin"/>
    <property type="match status" value="1"/>
</dbReference>
<dbReference type="SMART" id="SM00043">
    <property type="entry name" value="CY"/>
    <property type="match status" value="1"/>
</dbReference>
<dbReference type="AlphaFoldDB" id="A0AAV5DWT4"/>
<comment type="caution">
    <text evidence="6">The sequence shown here is derived from an EMBL/GenBank/DDBJ whole genome shotgun (WGS) entry which is preliminary data.</text>
</comment>